<sequence>MVAALRPRAPDKVMMATKATKATTGNGLTGARASPAAPRTASAKASAALASVRGTSQVTLGVAGGDGGGMGKAFRQPCPTLALPESRLKRARLSESAGPADASKPSSSSAMSSSSRPEAEVAKLLTTTTKAEAAKLPTGRIPQTRSRSKMAQAPALETDIPQAPALETAADPPAAPGPSSLVGAVAAVSVGVGVAPTGPPAPSRPSSLVRVMTQTAVRVRAAAASPIRALARLAASKPSSPEAVPQAHPRSPQVNGARSSPFTRSRARATEEPNPTDLPSNVPSSSSSDSLLTLAAKAQAGSQLPVARPTAGTPPRASVKAERPVALPAETFSQLLTLTSPVLARADGEAAAPSVSDGPSWQCSGRARLLSLEIQDFKTFERKSFSFKEEGLTCIVGCNSSGKTTLLDALRFVLLRQGERSLLSFVRWSKPACEFARVTARFQSDNSELSLVREVREAAAGDKPFATSHWVSEGSEKLRDVSEQGYAAWISRALGWADGDLLLPQFGLMDGRSAAMLLQGLPAELDRLRDLHAGGSSAPLLKRRSLRPGGAAAIPEVSPPRSRGSVAAEAWLARRVDEVYRELTREPLDEKMESWGEGGQACLRRLDNGSFDLFISERRGAAACGYGTCLDSLSDGDKDVCAVALLLALPGLLAGLQETLPGFVLLDEPDSRLDKRHALALQRFVSGPSGPKQCLWLSLNNHGALRGDIVLDTPEVHRD</sequence>
<dbReference type="AlphaFoldDB" id="A0A813FXC2"/>
<keyword evidence="4" id="KW-1185">Reference proteome</keyword>
<gene>
    <name evidence="3" type="ORF">PGLA1383_LOCUS32775</name>
</gene>
<feature type="region of interest" description="Disordered" evidence="1">
    <location>
        <begin position="66"/>
        <end position="179"/>
    </location>
</feature>
<dbReference type="Pfam" id="PF02463">
    <property type="entry name" value="SMC_N"/>
    <property type="match status" value="1"/>
</dbReference>
<reference evidence="3" key="1">
    <citation type="submission" date="2021-02" db="EMBL/GenBank/DDBJ databases">
        <authorList>
            <person name="Dougan E. K."/>
            <person name="Rhodes N."/>
            <person name="Thang M."/>
            <person name="Chan C."/>
        </authorList>
    </citation>
    <scope>NUCLEOTIDE SEQUENCE</scope>
</reference>
<name>A0A813FXC2_POLGL</name>
<evidence type="ECO:0000313" key="4">
    <source>
        <dbReference type="Proteomes" id="UP000654075"/>
    </source>
</evidence>
<feature type="compositionally biased region" description="Low complexity" evidence="1">
    <location>
        <begin position="96"/>
        <end position="138"/>
    </location>
</feature>
<feature type="compositionally biased region" description="Low complexity" evidence="1">
    <location>
        <begin position="16"/>
        <end position="39"/>
    </location>
</feature>
<dbReference type="SUPFAM" id="SSF52540">
    <property type="entry name" value="P-loop containing nucleoside triphosphate hydrolases"/>
    <property type="match status" value="1"/>
</dbReference>
<dbReference type="Proteomes" id="UP000654075">
    <property type="component" value="Unassembled WGS sequence"/>
</dbReference>
<feature type="region of interest" description="Disordered" evidence="1">
    <location>
        <begin position="1"/>
        <end position="39"/>
    </location>
</feature>
<evidence type="ECO:0000259" key="2">
    <source>
        <dbReference type="Pfam" id="PF02463"/>
    </source>
</evidence>
<dbReference type="InterPro" id="IPR003395">
    <property type="entry name" value="RecF/RecN/SMC_N"/>
</dbReference>
<proteinExistence type="predicted"/>
<organism evidence="3 4">
    <name type="scientific">Polarella glacialis</name>
    <name type="common">Dinoflagellate</name>
    <dbReference type="NCBI Taxonomy" id="89957"/>
    <lineage>
        <taxon>Eukaryota</taxon>
        <taxon>Sar</taxon>
        <taxon>Alveolata</taxon>
        <taxon>Dinophyceae</taxon>
        <taxon>Suessiales</taxon>
        <taxon>Suessiaceae</taxon>
        <taxon>Polarella</taxon>
    </lineage>
</organism>
<evidence type="ECO:0000256" key="1">
    <source>
        <dbReference type="SAM" id="MobiDB-lite"/>
    </source>
</evidence>
<protein>
    <recommendedName>
        <fullName evidence="2">RecF/RecN/SMC N-terminal domain-containing protein</fullName>
    </recommendedName>
</protein>
<feature type="compositionally biased region" description="Low complexity" evidence="1">
    <location>
        <begin position="169"/>
        <end position="179"/>
    </location>
</feature>
<feature type="compositionally biased region" description="Polar residues" evidence="1">
    <location>
        <begin position="252"/>
        <end position="263"/>
    </location>
</feature>
<dbReference type="PANTHER" id="PTHR32182">
    <property type="entry name" value="DNA REPLICATION AND REPAIR PROTEIN RECF"/>
    <property type="match status" value="1"/>
</dbReference>
<evidence type="ECO:0000313" key="3">
    <source>
        <dbReference type="EMBL" id="CAE8615058.1"/>
    </source>
</evidence>
<feature type="region of interest" description="Disordered" evidence="1">
    <location>
        <begin position="237"/>
        <end position="322"/>
    </location>
</feature>
<dbReference type="InterPro" id="IPR027417">
    <property type="entry name" value="P-loop_NTPase"/>
</dbReference>
<dbReference type="OrthoDB" id="983479at2759"/>
<dbReference type="EMBL" id="CAJNNV010025553">
    <property type="protein sequence ID" value="CAE8615058.1"/>
    <property type="molecule type" value="Genomic_DNA"/>
</dbReference>
<accession>A0A813FXC2</accession>
<dbReference type="PANTHER" id="PTHR32182:SF22">
    <property type="entry name" value="ATP-DEPENDENT ENDONUCLEASE, OLD FAMILY-RELATED"/>
    <property type="match status" value="1"/>
</dbReference>
<comment type="caution">
    <text evidence="3">The sequence shown here is derived from an EMBL/GenBank/DDBJ whole genome shotgun (WGS) entry which is preliminary data.</text>
</comment>
<dbReference type="Gene3D" id="3.40.50.300">
    <property type="entry name" value="P-loop containing nucleotide triphosphate hydrolases"/>
    <property type="match status" value="2"/>
</dbReference>
<feature type="compositionally biased region" description="Low complexity" evidence="1">
    <location>
        <begin position="277"/>
        <end position="294"/>
    </location>
</feature>
<feature type="domain" description="RecF/RecN/SMC N-terminal" evidence="2">
    <location>
        <begin position="370"/>
        <end position="702"/>
    </location>
</feature>
<dbReference type="GO" id="GO:0000731">
    <property type="term" value="P:DNA synthesis involved in DNA repair"/>
    <property type="evidence" value="ECO:0007669"/>
    <property type="project" value="TreeGrafter"/>
</dbReference>
<dbReference type="GO" id="GO:0006302">
    <property type="term" value="P:double-strand break repair"/>
    <property type="evidence" value="ECO:0007669"/>
    <property type="project" value="TreeGrafter"/>
</dbReference>